<organism evidence="3 4">
    <name type="scientific">Venustampulla echinocandica</name>
    <dbReference type="NCBI Taxonomy" id="2656787"/>
    <lineage>
        <taxon>Eukaryota</taxon>
        <taxon>Fungi</taxon>
        <taxon>Dikarya</taxon>
        <taxon>Ascomycota</taxon>
        <taxon>Pezizomycotina</taxon>
        <taxon>Leotiomycetes</taxon>
        <taxon>Helotiales</taxon>
        <taxon>Pleuroascaceae</taxon>
        <taxon>Venustampulla</taxon>
    </lineage>
</organism>
<dbReference type="Proteomes" id="UP000254866">
    <property type="component" value="Unassembled WGS sequence"/>
</dbReference>
<name>A0A370TQV6_9HELO</name>
<dbReference type="GeneID" id="43598183"/>
<dbReference type="AlphaFoldDB" id="A0A370TQV6"/>
<dbReference type="EMBL" id="NPIC01000003">
    <property type="protein sequence ID" value="RDL37901.1"/>
    <property type="molecule type" value="Genomic_DNA"/>
</dbReference>
<evidence type="ECO:0000256" key="2">
    <source>
        <dbReference type="SAM" id="SignalP"/>
    </source>
</evidence>
<comment type="caution">
    <text evidence="3">The sequence shown here is derived from an EMBL/GenBank/DDBJ whole genome shotgun (WGS) entry which is preliminary data.</text>
</comment>
<feature type="compositionally biased region" description="Low complexity" evidence="1">
    <location>
        <begin position="130"/>
        <end position="147"/>
    </location>
</feature>
<feature type="chain" id="PRO_5016969432" description="GPI anchored serine-threonine rich protein" evidence="2">
    <location>
        <begin position="17"/>
        <end position="171"/>
    </location>
</feature>
<evidence type="ECO:0000313" key="3">
    <source>
        <dbReference type="EMBL" id="RDL37901.1"/>
    </source>
</evidence>
<evidence type="ECO:0000313" key="4">
    <source>
        <dbReference type="Proteomes" id="UP000254866"/>
    </source>
</evidence>
<keyword evidence="4" id="KW-1185">Reference proteome</keyword>
<accession>A0A370TQV6</accession>
<keyword evidence="2" id="KW-0732">Signal</keyword>
<gene>
    <name evidence="3" type="ORF">BP5553_05334</name>
</gene>
<evidence type="ECO:0008006" key="5">
    <source>
        <dbReference type="Google" id="ProtNLM"/>
    </source>
</evidence>
<evidence type="ECO:0000256" key="1">
    <source>
        <dbReference type="SAM" id="MobiDB-lite"/>
    </source>
</evidence>
<dbReference type="STRING" id="2656787.A0A370TQV6"/>
<sequence>MQFLLPVSLLVAVVAAQSTFTAPTSPTSTKCAAQGVLDQCITTNMGYVNSCATSDYSCLCQKWGDVLTCYLQCPNDPNFSGAQSSKATYCQNASVYASTTTSAAVSKAVSPTATSGGAANTDAGESGAVKTPSGTGSSASPSASGKSGADNLAIGAGSVMMGLAGLVAAVL</sequence>
<feature type="region of interest" description="Disordered" evidence="1">
    <location>
        <begin position="114"/>
        <end position="147"/>
    </location>
</feature>
<protein>
    <recommendedName>
        <fullName evidence="5">GPI anchored serine-threonine rich protein</fullName>
    </recommendedName>
</protein>
<feature type="signal peptide" evidence="2">
    <location>
        <begin position="1"/>
        <end position="16"/>
    </location>
</feature>
<dbReference type="OrthoDB" id="2507140at2759"/>
<proteinExistence type="predicted"/>
<reference evidence="3 4" key="1">
    <citation type="journal article" date="2018" name="IMA Fungus">
        <title>IMA Genome-F 9: Draft genome sequence of Annulohypoxylon stygium, Aspergillus mulundensis, Berkeleyomyces basicola (syn. Thielaviopsis basicola), Ceratocystis smalleyi, two Cercospora beticola strains, Coleophoma cylindrospora, Fusarium fracticaudum, Phialophora cf. hyalina, and Morchella septimelata.</title>
        <authorList>
            <person name="Wingfield B.D."/>
            <person name="Bills G.F."/>
            <person name="Dong Y."/>
            <person name="Huang W."/>
            <person name="Nel W.J."/>
            <person name="Swalarsk-Parry B.S."/>
            <person name="Vaghefi N."/>
            <person name="Wilken P.M."/>
            <person name="An Z."/>
            <person name="de Beer Z.W."/>
            <person name="De Vos L."/>
            <person name="Chen L."/>
            <person name="Duong T.A."/>
            <person name="Gao Y."/>
            <person name="Hammerbacher A."/>
            <person name="Kikkert J.R."/>
            <person name="Li Y."/>
            <person name="Li H."/>
            <person name="Li K."/>
            <person name="Li Q."/>
            <person name="Liu X."/>
            <person name="Ma X."/>
            <person name="Naidoo K."/>
            <person name="Pethybridge S.J."/>
            <person name="Sun J."/>
            <person name="Steenkamp E.T."/>
            <person name="van der Nest M.A."/>
            <person name="van Wyk S."/>
            <person name="Wingfield M.J."/>
            <person name="Xiong C."/>
            <person name="Yue Q."/>
            <person name="Zhang X."/>
        </authorList>
    </citation>
    <scope>NUCLEOTIDE SEQUENCE [LARGE SCALE GENOMIC DNA]</scope>
    <source>
        <strain evidence="3 4">BP 5553</strain>
    </source>
</reference>
<dbReference type="RefSeq" id="XP_031870557.1">
    <property type="nucleotide sequence ID" value="XM_032013957.1"/>
</dbReference>